<comment type="caution">
    <text evidence="7">The sequence shown here is derived from an EMBL/GenBank/DDBJ whole genome shotgun (WGS) entry which is preliminary data.</text>
</comment>
<evidence type="ECO:0000256" key="1">
    <source>
        <dbReference type="ARBA" id="ARBA00007957"/>
    </source>
</evidence>
<dbReference type="SUPFAM" id="SSF46785">
    <property type="entry name" value="Winged helix' DNA-binding domain"/>
    <property type="match status" value="1"/>
</dbReference>
<evidence type="ECO:0000256" key="4">
    <source>
        <dbReference type="ARBA" id="ARBA00023015"/>
    </source>
</evidence>
<evidence type="ECO:0000313" key="7">
    <source>
        <dbReference type="EMBL" id="MPM81859.1"/>
    </source>
</evidence>
<dbReference type="EMBL" id="VSSQ01031091">
    <property type="protein sequence ID" value="MPM81859.1"/>
    <property type="molecule type" value="Genomic_DNA"/>
</dbReference>
<evidence type="ECO:0000256" key="6">
    <source>
        <dbReference type="ARBA" id="ARBA00023163"/>
    </source>
</evidence>
<dbReference type="GO" id="GO:0008270">
    <property type="term" value="F:zinc ion binding"/>
    <property type="evidence" value="ECO:0007669"/>
    <property type="project" value="TreeGrafter"/>
</dbReference>
<keyword evidence="5" id="KW-0238">DNA-binding</keyword>
<dbReference type="InterPro" id="IPR036388">
    <property type="entry name" value="WH-like_DNA-bd_sf"/>
</dbReference>
<dbReference type="InterPro" id="IPR036390">
    <property type="entry name" value="WH_DNA-bd_sf"/>
</dbReference>
<dbReference type="CDD" id="cd07153">
    <property type="entry name" value="Fur_like"/>
    <property type="match status" value="1"/>
</dbReference>
<dbReference type="Gene3D" id="1.10.10.10">
    <property type="entry name" value="Winged helix-like DNA-binding domain superfamily/Winged helix DNA-binding domain"/>
    <property type="match status" value="1"/>
</dbReference>
<evidence type="ECO:0000256" key="3">
    <source>
        <dbReference type="ARBA" id="ARBA00022833"/>
    </source>
</evidence>
<name>A0A645CY69_9ZZZZ</name>
<keyword evidence="2" id="KW-0678">Repressor</keyword>
<dbReference type="Gene3D" id="3.30.1490.190">
    <property type="match status" value="1"/>
</dbReference>
<dbReference type="GO" id="GO:0045892">
    <property type="term" value="P:negative regulation of DNA-templated transcription"/>
    <property type="evidence" value="ECO:0007669"/>
    <property type="project" value="TreeGrafter"/>
</dbReference>
<keyword evidence="4" id="KW-0805">Transcription regulation</keyword>
<dbReference type="Pfam" id="PF01475">
    <property type="entry name" value="FUR"/>
    <property type="match status" value="1"/>
</dbReference>
<organism evidence="7">
    <name type="scientific">bioreactor metagenome</name>
    <dbReference type="NCBI Taxonomy" id="1076179"/>
    <lineage>
        <taxon>unclassified sequences</taxon>
        <taxon>metagenomes</taxon>
        <taxon>ecological metagenomes</taxon>
    </lineage>
</organism>
<evidence type="ECO:0000256" key="2">
    <source>
        <dbReference type="ARBA" id="ARBA00022491"/>
    </source>
</evidence>
<keyword evidence="6" id="KW-0804">Transcription</keyword>
<keyword evidence="3" id="KW-0862">Zinc</keyword>
<accession>A0A645CY69</accession>
<protein>
    <submittedName>
        <fullName evidence="7">Ferric uptake regulation protein</fullName>
    </submittedName>
</protein>
<reference evidence="7" key="1">
    <citation type="submission" date="2019-08" db="EMBL/GenBank/DDBJ databases">
        <authorList>
            <person name="Kucharzyk K."/>
            <person name="Murdoch R.W."/>
            <person name="Higgins S."/>
            <person name="Loffler F."/>
        </authorList>
    </citation>
    <scope>NUCLEOTIDE SEQUENCE</scope>
</reference>
<dbReference type="InterPro" id="IPR043135">
    <property type="entry name" value="Fur_C"/>
</dbReference>
<proteinExistence type="inferred from homology"/>
<gene>
    <name evidence="7" type="primary">fur_21</name>
    <name evidence="7" type="ORF">SDC9_128916</name>
</gene>
<dbReference type="GO" id="GO:0000976">
    <property type="term" value="F:transcription cis-regulatory region binding"/>
    <property type="evidence" value="ECO:0007669"/>
    <property type="project" value="TreeGrafter"/>
</dbReference>
<sequence>MNNEDNILRSANLKTTKKRMIILSVLNSSDSPLTSEDILEQVSKEVNINLSTVYRALSALTEKNILLKQLSNDGKTYYQINNREHKHQLICSLCNKVVLVSCCPLKKFENDLCDETGFTITSHNLEFTGICPECAKKIKVLF</sequence>
<comment type="similarity">
    <text evidence="1">Belongs to the Fur family.</text>
</comment>
<dbReference type="AlphaFoldDB" id="A0A645CY69"/>
<dbReference type="InterPro" id="IPR002481">
    <property type="entry name" value="FUR"/>
</dbReference>
<evidence type="ECO:0000256" key="5">
    <source>
        <dbReference type="ARBA" id="ARBA00023125"/>
    </source>
</evidence>
<dbReference type="GO" id="GO:0003700">
    <property type="term" value="F:DNA-binding transcription factor activity"/>
    <property type="evidence" value="ECO:0007669"/>
    <property type="project" value="InterPro"/>
</dbReference>
<dbReference type="PANTHER" id="PTHR33202:SF7">
    <property type="entry name" value="FERRIC UPTAKE REGULATION PROTEIN"/>
    <property type="match status" value="1"/>
</dbReference>
<dbReference type="GO" id="GO:1900376">
    <property type="term" value="P:regulation of secondary metabolite biosynthetic process"/>
    <property type="evidence" value="ECO:0007669"/>
    <property type="project" value="TreeGrafter"/>
</dbReference>
<dbReference type="PANTHER" id="PTHR33202">
    <property type="entry name" value="ZINC UPTAKE REGULATION PROTEIN"/>
    <property type="match status" value="1"/>
</dbReference>